<feature type="region of interest" description="Disordered" evidence="1">
    <location>
        <begin position="822"/>
        <end position="845"/>
    </location>
</feature>
<name>A0ABR2A9Y4_9ROSI</name>
<feature type="region of interest" description="Disordered" evidence="1">
    <location>
        <begin position="22"/>
        <end position="44"/>
    </location>
</feature>
<evidence type="ECO:0000313" key="3">
    <source>
        <dbReference type="Proteomes" id="UP001396334"/>
    </source>
</evidence>
<feature type="region of interest" description="Disordered" evidence="1">
    <location>
        <begin position="75"/>
        <end position="95"/>
    </location>
</feature>
<dbReference type="PANTHER" id="PTHR34461">
    <property type="entry name" value="EXPRESSED PROTEIN"/>
    <property type="match status" value="1"/>
</dbReference>
<feature type="region of interest" description="Disordered" evidence="1">
    <location>
        <begin position="601"/>
        <end position="634"/>
    </location>
</feature>
<gene>
    <name evidence="2" type="ORF">V6N11_007353</name>
</gene>
<protein>
    <submittedName>
        <fullName evidence="2">Uncharacterized protein</fullName>
    </submittedName>
</protein>
<evidence type="ECO:0000256" key="1">
    <source>
        <dbReference type="SAM" id="MobiDB-lite"/>
    </source>
</evidence>
<reference evidence="2 3" key="1">
    <citation type="journal article" date="2024" name="G3 (Bethesda)">
        <title>Genome assembly of Hibiscus sabdariffa L. provides insights into metabolisms of medicinal natural products.</title>
        <authorList>
            <person name="Kim T."/>
        </authorList>
    </citation>
    <scope>NUCLEOTIDE SEQUENCE [LARGE SCALE GENOMIC DNA]</scope>
    <source>
        <strain evidence="2">TK-2024</strain>
        <tissue evidence="2">Old leaves</tissue>
    </source>
</reference>
<dbReference type="PANTHER" id="PTHR34461:SF4">
    <property type="entry name" value="OS01G0101800 PROTEIN"/>
    <property type="match status" value="1"/>
</dbReference>
<dbReference type="EMBL" id="JBBPBN010000306">
    <property type="protein sequence ID" value="KAK8489644.1"/>
    <property type="molecule type" value="Genomic_DNA"/>
</dbReference>
<keyword evidence="3" id="KW-1185">Reference proteome</keyword>
<feature type="region of interest" description="Disordered" evidence="1">
    <location>
        <begin position="456"/>
        <end position="477"/>
    </location>
</feature>
<evidence type="ECO:0000313" key="2">
    <source>
        <dbReference type="EMBL" id="KAK8489644.1"/>
    </source>
</evidence>
<dbReference type="Proteomes" id="UP001396334">
    <property type="component" value="Unassembled WGS sequence"/>
</dbReference>
<sequence length="1035" mass="113915">MADLEEISTKRKRQSLRVTRSLMGSFSGSKSQIKSATNHRDLQPFVKKLKNNSPAEGSSMGYNLSSVSIKRVFSPSEGVVPNSSDETENPGKSQIAGIRLGGTQELDVSNKNFLQSTPPDVVKRNGTEFSEQFSEKKPCEMEANYSMKSDLKPCSRARFFRTPGSFSYRRLLPYLTDIEKDSSGSQLMGQCQNYGKGFEDKHLPASNSPETLPDTTTSCSLEIHNTDSGNSSIVASVEPFTSKENESSSMPLVNGEIQKLELQASCGGTDLTCSKNGSSTTEDSHFDQENLAGVVSSNKIMTDNGEVAKTNVEYPCNARSLEAFDQTLSTFNDKCESCEYEVAESSKDDTNKSEIQGIQKVTICDSFECQHLNSVDPTSSEMEGNRKCSLHQRGDNDGEVLERVEDLNGECMSTAPPDSNVFSKYEIDDRRGNMVDHVSRGIDQVTRKSTNETFCRNNGQDCDKSPDSSPKNKTVPNPHLHLKLSKIPGSFSFRRLLPYLINITDHNSLGASGNIQSMKVEKSSIEKPFSPFFTSGKDKCTETINGKSRPVEHHTGADIKLPAVAATAMASSNHKLTQSPPKQVAESPMIMDSQQEPTLLVKPSASGTSQKVESRPKDVVESPAMPSSSLINSGLLPREEAKLASCQSPLETEEDCIKSTEKCANHERKIEADSLVEASTPPAMPSASLQKGILKRNPRGCRGICTCLICSSFQLHAEKTFEFSRNQMQDAEEMALDLIKEISCLRNMLEKSAFVSKDRTNICIDQVKEACKKALDAEELAKARLDKMNYHLNIHCRIPRLDRISGMVLNEVMVKLEEEVSDKSASKTSINENAEQEVDGNGNPEINIEDNLVSVVESNSERASVISERTDDNFKYLAKAESAKDIDASLYVSQMLPDAEQVTLSDSSFNSNEVSTKPPLPLRKQAGFHLLLTRQAKQHTPLKNLLGEAVNGTKPKSPNTKEPPREGKVAKDNGAMVAKVSSILGPESPDTKPTDVETVKEWNSPARYQADIKREKRKVKGRPLWAQFVCCSYVK</sequence>
<accession>A0ABR2A9Y4</accession>
<feature type="region of interest" description="Disordered" evidence="1">
    <location>
        <begin position="948"/>
        <end position="969"/>
    </location>
</feature>
<organism evidence="2 3">
    <name type="scientific">Hibiscus sabdariffa</name>
    <name type="common">roselle</name>
    <dbReference type="NCBI Taxonomy" id="183260"/>
    <lineage>
        <taxon>Eukaryota</taxon>
        <taxon>Viridiplantae</taxon>
        <taxon>Streptophyta</taxon>
        <taxon>Embryophyta</taxon>
        <taxon>Tracheophyta</taxon>
        <taxon>Spermatophyta</taxon>
        <taxon>Magnoliopsida</taxon>
        <taxon>eudicotyledons</taxon>
        <taxon>Gunneridae</taxon>
        <taxon>Pentapetalae</taxon>
        <taxon>rosids</taxon>
        <taxon>malvids</taxon>
        <taxon>Malvales</taxon>
        <taxon>Malvaceae</taxon>
        <taxon>Malvoideae</taxon>
        <taxon>Hibiscus</taxon>
    </lineage>
</organism>
<feature type="compositionally biased region" description="Polar residues" evidence="1">
    <location>
        <begin position="22"/>
        <end position="36"/>
    </location>
</feature>
<proteinExistence type="predicted"/>
<comment type="caution">
    <text evidence="2">The sequence shown here is derived from an EMBL/GenBank/DDBJ whole genome shotgun (WGS) entry which is preliminary data.</text>
</comment>